<gene>
    <name evidence="1" type="ORF">DSO57_1001453</name>
</gene>
<keyword evidence="2" id="KW-1185">Reference proteome</keyword>
<comment type="caution">
    <text evidence="1">The sequence shown here is derived from an EMBL/GenBank/DDBJ whole genome shotgun (WGS) entry which is preliminary data.</text>
</comment>
<organism evidence="1 2">
    <name type="scientific">Entomophthora muscae</name>
    <dbReference type="NCBI Taxonomy" id="34485"/>
    <lineage>
        <taxon>Eukaryota</taxon>
        <taxon>Fungi</taxon>
        <taxon>Fungi incertae sedis</taxon>
        <taxon>Zoopagomycota</taxon>
        <taxon>Entomophthoromycotina</taxon>
        <taxon>Entomophthoromycetes</taxon>
        <taxon>Entomophthorales</taxon>
        <taxon>Entomophthoraceae</taxon>
        <taxon>Entomophthora</taxon>
    </lineage>
</organism>
<sequence length="209" mass="23737">MEALKIKMRKWVAKVRFSRLVHHTNRNPSPFEDSTEYVKATFTLLQISRKGQNFVEIVLLAIELLSIQDPSTPGCLYHFIDATALPKAAALLQLNSRMIKICQKPHKSEAHEGRRAMCALVWSILASKLAGKASSQLLTDQVVDILFDGIKYHHYMSIQIFSLIAIQSFITTRENKEKMINSGLPAVLLSLFNSPEEAFEFFLQEICQE</sequence>
<reference evidence="1" key="1">
    <citation type="submission" date="2022-04" db="EMBL/GenBank/DDBJ databases">
        <title>Genome of the entomopathogenic fungus Entomophthora muscae.</title>
        <authorList>
            <person name="Elya C."/>
            <person name="Lovett B.R."/>
            <person name="Lee E."/>
            <person name="Macias A.M."/>
            <person name="Hajek A.E."/>
            <person name="De Bivort B.L."/>
            <person name="Kasson M.T."/>
            <person name="De Fine Licht H.H."/>
            <person name="Stajich J.E."/>
        </authorList>
    </citation>
    <scope>NUCLEOTIDE SEQUENCE</scope>
    <source>
        <strain evidence="1">Berkeley</strain>
    </source>
</reference>
<dbReference type="Proteomes" id="UP001165960">
    <property type="component" value="Unassembled WGS sequence"/>
</dbReference>
<evidence type="ECO:0000313" key="1">
    <source>
        <dbReference type="EMBL" id="KAJ9086661.1"/>
    </source>
</evidence>
<evidence type="ECO:0000313" key="2">
    <source>
        <dbReference type="Proteomes" id="UP001165960"/>
    </source>
</evidence>
<protein>
    <submittedName>
        <fullName evidence="1">Uncharacterized protein</fullName>
    </submittedName>
</protein>
<dbReference type="EMBL" id="QTSX02000713">
    <property type="protein sequence ID" value="KAJ9086661.1"/>
    <property type="molecule type" value="Genomic_DNA"/>
</dbReference>
<proteinExistence type="predicted"/>
<name>A0ACC2UIT5_9FUNG</name>
<accession>A0ACC2UIT5</accession>